<sequence length="187" mass="21091">MRHDPAYRPITADEFLAMDFGTDKKFELDNGVIYMMTGGTEPHAWVQGNILVWLRHKLRGTSCRPYGSEMALRVSDIDLRYPDISIYCDQPPRDMLTQAKTLDNPKVIVEILSRTTATFDQGTKLEEYKSIPSVQTIAFVDTANEMCRTIERQSPIGWMDSMFSGQSGIPIPSLGVTIPHSEIFALD</sequence>
<dbReference type="Pfam" id="PF05685">
    <property type="entry name" value="Uma2"/>
    <property type="match status" value="1"/>
</dbReference>
<dbReference type="Gene3D" id="3.90.1570.10">
    <property type="entry name" value="tt1808, chain A"/>
    <property type="match status" value="1"/>
</dbReference>
<evidence type="ECO:0000313" key="2">
    <source>
        <dbReference type="EMBL" id="MFC3581733.1"/>
    </source>
</evidence>
<protein>
    <submittedName>
        <fullName evidence="2">Uma2 family endonuclease</fullName>
    </submittedName>
</protein>
<dbReference type="InterPro" id="IPR008538">
    <property type="entry name" value="Uma2"/>
</dbReference>
<gene>
    <name evidence="2" type="ORF">ACFONA_16305</name>
</gene>
<evidence type="ECO:0000259" key="1">
    <source>
        <dbReference type="Pfam" id="PF05685"/>
    </source>
</evidence>
<dbReference type="PANTHER" id="PTHR36558:SF1">
    <property type="entry name" value="RESTRICTION ENDONUCLEASE DOMAIN-CONTAINING PROTEIN-RELATED"/>
    <property type="match status" value="1"/>
</dbReference>
<dbReference type="EMBL" id="JBHRXP010000007">
    <property type="protein sequence ID" value="MFC3581733.1"/>
    <property type="molecule type" value="Genomic_DNA"/>
</dbReference>
<dbReference type="GO" id="GO:0004519">
    <property type="term" value="F:endonuclease activity"/>
    <property type="evidence" value="ECO:0007669"/>
    <property type="project" value="UniProtKB-KW"/>
</dbReference>
<dbReference type="PANTHER" id="PTHR36558">
    <property type="entry name" value="GLR1098 PROTEIN"/>
    <property type="match status" value="1"/>
</dbReference>
<reference evidence="3" key="1">
    <citation type="journal article" date="2019" name="Int. J. Syst. Evol. Microbiol.">
        <title>The Global Catalogue of Microorganisms (GCM) 10K type strain sequencing project: providing services to taxonomists for standard genome sequencing and annotation.</title>
        <authorList>
            <consortium name="The Broad Institute Genomics Platform"/>
            <consortium name="The Broad Institute Genome Sequencing Center for Infectious Disease"/>
            <person name="Wu L."/>
            <person name="Ma J."/>
        </authorList>
    </citation>
    <scope>NUCLEOTIDE SEQUENCE [LARGE SCALE GENOMIC DNA]</scope>
    <source>
        <strain evidence="3">KCTC 42739</strain>
    </source>
</reference>
<keyword evidence="3" id="KW-1185">Reference proteome</keyword>
<comment type="caution">
    <text evidence="2">The sequence shown here is derived from an EMBL/GenBank/DDBJ whole genome shotgun (WGS) entry which is preliminary data.</text>
</comment>
<feature type="domain" description="Putative restriction endonuclease" evidence="1">
    <location>
        <begin position="13"/>
        <end position="150"/>
    </location>
</feature>
<dbReference type="RefSeq" id="WP_261292431.1">
    <property type="nucleotide sequence ID" value="NZ_JBHRXP010000007.1"/>
</dbReference>
<keyword evidence="2" id="KW-0540">Nuclease</keyword>
<organism evidence="2 3">
    <name type="scientific">Sphingomonas hylomeconis</name>
    <dbReference type="NCBI Taxonomy" id="1395958"/>
    <lineage>
        <taxon>Bacteria</taxon>
        <taxon>Pseudomonadati</taxon>
        <taxon>Pseudomonadota</taxon>
        <taxon>Alphaproteobacteria</taxon>
        <taxon>Sphingomonadales</taxon>
        <taxon>Sphingomonadaceae</taxon>
        <taxon>Sphingomonas</taxon>
    </lineage>
</organism>
<dbReference type="InterPro" id="IPR011335">
    <property type="entry name" value="Restrct_endonuc-II-like"/>
</dbReference>
<keyword evidence="2" id="KW-0378">Hydrolase</keyword>
<accession>A0ABV7SXJ6</accession>
<dbReference type="CDD" id="cd06260">
    <property type="entry name" value="DUF820-like"/>
    <property type="match status" value="1"/>
</dbReference>
<proteinExistence type="predicted"/>
<keyword evidence="2" id="KW-0255">Endonuclease</keyword>
<dbReference type="InterPro" id="IPR012296">
    <property type="entry name" value="Nuclease_put_TT1808"/>
</dbReference>
<name>A0ABV7SXJ6_9SPHN</name>
<evidence type="ECO:0000313" key="3">
    <source>
        <dbReference type="Proteomes" id="UP001595713"/>
    </source>
</evidence>
<dbReference type="SUPFAM" id="SSF52980">
    <property type="entry name" value="Restriction endonuclease-like"/>
    <property type="match status" value="1"/>
</dbReference>
<dbReference type="Proteomes" id="UP001595713">
    <property type="component" value="Unassembled WGS sequence"/>
</dbReference>